<evidence type="ECO:0000313" key="2">
    <source>
        <dbReference type="EMBL" id="OPJ56339.1"/>
    </source>
</evidence>
<protein>
    <recommendedName>
        <fullName evidence="4">Prepilin-type N-terminal cleavage/methylation domain-containing protein</fullName>
    </recommendedName>
</protein>
<dbReference type="InterPro" id="IPR012902">
    <property type="entry name" value="N_methyl_site"/>
</dbReference>
<proteinExistence type="predicted"/>
<reference evidence="2 3" key="1">
    <citation type="submission" date="2017-03" db="EMBL/GenBank/DDBJ databases">
        <title>Genome sequence of Clostridium thermoalcaliphilum DSM 7309.</title>
        <authorList>
            <person name="Poehlein A."/>
            <person name="Daniel R."/>
        </authorList>
    </citation>
    <scope>NUCLEOTIDE SEQUENCE [LARGE SCALE GENOMIC DNA]</scope>
    <source>
        <strain evidence="2 3">DSM 7309</strain>
    </source>
</reference>
<accession>A0A1V4I8T4</accession>
<gene>
    <name evidence="2" type="ORF">CLOTH_07430</name>
</gene>
<dbReference type="RefSeq" id="WP_158080451.1">
    <property type="nucleotide sequence ID" value="NZ_MZGW01000002.1"/>
</dbReference>
<feature type="transmembrane region" description="Helical" evidence="1">
    <location>
        <begin position="6"/>
        <end position="29"/>
    </location>
</feature>
<evidence type="ECO:0000256" key="1">
    <source>
        <dbReference type="SAM" id="Phobius"/>
    </source>
</evidence>
<dbReference type="STRING" id="29349.CLOTH_07430"/>
<keyword evidence="1" id="KW-0472">Membrane</keyword>
<dbReference type="Proteomes" id="UP000190140">
    <property type="component" value="Unassembled WGS sequence"/>
</dbReference>
<dbReference type="Pfam" id="PF07963">
    <property type="entry name" value="N_methyl"/>
    <property type="match status" value="1"/>
</dbReference>
<sequence>MNKRGFTIIELLISLGIVSIVFSIIFSFFTMNFNMFKKSNDIIDIQNEGQIAMAKIVNIAMVSSGISNIYDYNNINQDDTKDKISLGKIIFKEGDIFQVKEGNLKHNGNIIANHIKNIKVSPIDDISFLQSNGLIIEIILELNKETIKIENQVMYRNK</sequence>
<keyword evidence="1" id="KW-0812">Transmembrane</keyword>
<dbReference type="NCBIfam" id="TIGR02532">
    <property type="entry name" value="IV_pilin_GFxxxE"/>
    <property type="match status" value="1"/>
</dbReference>
<evidence type="ECO:0000313" key="3">
    <source>
        <dbReference type="Proteomes" id="UP000190140"/>
    </source>
</evidence>
<comment type="caution">
    <text evidence="2">The sequence shown here is derived from an EMBL/GenBank/DDBJ whole genome shotgun (WGS) entry which is preliminary data.</text>
</comment>
<dbReference type="EMBL" id="MZGW01000002">
    <property type="protein sequence ID" value="OPJ56339.1"/>
    <property type="molecule type" value="Genomic_DNA"/>
</dbReference>
<dbReference type="AlphaFoldDB" id="A0A1V4I8T4"/>
<keyword evidence="1" id="KW-1133">Transmembrane helix</keyword>
<keyword evidence="3" id="KW-1185">Reference proteome</keyword>
<name>A0A1V4I8T4_9FIRM</name>
<organism evidence="2 3">
    <name type="scientific">Alkalithermobacter paradoxus</name>
    <dbReference type="NCBI Taxonomy" id="29349"/>
    <lineage>
        <taxon>Bacteria</taxon>
        <taxon>Bacillati</taxon>
        <taxon>Bacillota</taxon>
        <taxon>Clostridia</taxon>
        <taxon>Peptostreptococcales</taxon>
        <taxon>Tepidibacteraceae</taxon>
        <taxon>Alkalithermobacter</taxon>
    </lineage>
</organism>
<evidence type="ECO:0008006" key="4">
    <source>
        <dbReference type="Google" id="ProtNLM"/>
    </source>
</evidence>